<dbReference type="InterPro" id="IPR021074">
    <property type="entry name" value="Formate_DH_dsu"/>
</dbReference>
<dbReference type="Pfam" id="PF11390">
    <property type="entry name" value="FdsD"/>
    <property type="match status" value="1"/>
</dbReference>
<organism evidence="1">
    <name type="scientific">mine drainage metagenome</name>
    <dbReference type="NCBI Taxonomy" id="410659"/>
    <lineage>
        <taxon>unclassified sequences</taxon>
        <taxon>metagenomes</taxon>
        <taxon>ecological metagenomes</taxon>
    </lineage>
</organism>
<reference evidence="1" key="1">
    <citation type="submission" date="2016-10" db="EMBL/GenBank/DDBJ databases">
        <title>Sequence of Gallionella enrichment culture.</title>
        <authorList>
            <person name="Poehlein A."/>
            <person name="Muehling M."/>
            <person name="Daniel R."/>
        </authorList>
    </citation>
    <scope>NUCLEOTIDE SEQUENCE</scope>
</reference>
<protein>
    <submittedName>
        <fullName evidence="1">NADH-dependent formate dehydrogenase delta subunit FdsD</fullName>
    </submittedName>
</protein>
<dbReference type="AlphaFoldDB" id="A0A1J5RXV6"/>
<name>A0A1J5RXV6_9ZZZZ</name>
<dbReference type="EMBL" id="MLJW01000218">
    <property type="protein sequence ID" value="OIQ92949.1"/>
    <property type="molecule type" value="Genomic_DNA"/>
</dbReference>
<evidence type="ECO:0000313" key="1">
    <source>
        <dbReference type="EMBL" id="OIQ92949.1"/>
    </source>
</evidence>
<comment type="caution">
    <text evidence="1">The sequence shown here is derived from an EMBL/GenBank/DDBJ whole genome shotgun (WGS) entry which is preliminary data.</text>
</comment>
<gene>
    <name evidence="1" type="ORF">GALL_250760</name>
</gene>
<proteinExistence type="predicted"/>
<sequence>MEFDSLIHLANRIGQLFASMPDRAEALECIAEHIQYFWERRARAELLEHVDAKDGIGLDTIVLDALQAHRAILL</sequence>
<accession>A0A1J5RXV6</accession>